<dbReference type="PROSITE" id="PS50110">
    <property type="entry name" value="RESPONSE_REGULATORY"/>
    <property type="match status" value="1"/>
</dbReference>
<evidence type="ECO:0000313" key="4">
    <source>
        <dbReference type="EMBL" id="GAG34884.1"/>
    </source>
</evidence>
<dbReference type="AlphaFoldDB" id="X0WV73"/>
<dbReference type="Pfam" id="PF13185">
    <property type="entry name" value="GAF_2"/>
    <property type="match status" value="1"/>
</dbReference>
<dbReference type="SUPFAM" id="SSF52172">
    <property type="entry name" value="CheY-like"/>
    <property type="match status" value="1"/>
</dbReference>
<name>X0WV73_9ZZZZ</name>
<evidence type="ECO:0000256" key="2">
    <source>
        <dbReference type="ARBA" id="ARBA00022777"/>
    </source>
</evidence>
<dbReference type="Gene3D" id="3.30.450.40">
    <property type="match status" value="1"/>
</dbReference>
<evidence type="ECO:0000259" key="3">
    <source>
        <dbReference type="PROSITE" id="PS50110"/>
    </source>
</evidence>
<keyword evidence="2" id="KW-0418">Kinase</keyword>
<keyword evidence="1" id="KW-0808">Transferase</keyword>
<evidence type="ECO:0000256" key="1">
    <source>
        <dbReference type="ARBA" id="ARBA00022679"/>
    </source>
</evidence>
<dbReference type="InterPro" id="IPR001789">
    <property type="entry name" value="Sig_transdc_resp-reg_receiver"/>
</dbReference>
<sequence length="253" mass="27891">NGLELLQKALEAGHNIPTILTTAHGSEQAAVDAFRLGVQDYLNKPVGIDELKEAIPRALSQKRLVGQRENLAAQLREQVSWLTALSNVGRSVTSTLDLDTVLRRIVEAGVDLTRADQGFIALAEVESDRLFLRAVKNVDEQNIDTFRIPVKDSLVGKAIDTARPVRRTRTAREQGLKVSTGFLVRSLIHVPIIYQGRALGVLSVNNHIQTHNFTEKDEAVLTSLADYAAIAIENANSFEQAQQEINERKRIAA</sequence>
<dbReference type="Pfam" id="PF00072">
    <property type="entry name" value="Response_reg"/>
    <property type="match status" value="1"/>
</dbReference>
<proteinExistence type="predicted"/>
<dbReference type="GO" id="GO:0016301">
    <property type="term" value="F:kinase activity"/>
    <property type="evidence" value="ECO:0007669"/>
    <property type="project" value="UniProtKB-KW"/>
</dbReference>
<dbReference type="SUPFAM" id="SSF55781">
    <property type="entry name" value="GAF domain-like"/>
    <property type="match status" value="1"/>
</dbReference>
<dbReference type="SMART" id="SM00065">
    <property type="entry name" value="GAF"/>
    <property type="match status" value="1"/>
</dbReference>
<dbReference type="InterPro" id="IPR011006">
    <property type="entry name" value="CheY-like_superfamily"/>
</dbReference>
<feature type="non-terminal residue" evidence="4">
    <location>
        <position position="1"/>
    </location>
</feature>
<dbReference type="GO" id="GO:0000160">
    <property type="term" value="P:phosphorelay signal transduction system"/>
    <property type="evidence" value="ECO:0007669"/>
    <property type="project" value="InterPro"/>
</dbReference>
<dbReference type="InterPro" id="IPR029016">
    <property type="entry name" value="GAF-like_dom_sf"/>
</dbReference>
<dbReference type="InterPro" id="IPR003018">
    <property type="entry name" value="GAF"/>
</dbReference>
<organism evidence="4">
    <name type="scientific">marine sediment metagenome</name>
    <dbReference type="NCBI Taxonomy" id="412755"/>
    <lineage>
        <taxon>unclassified sequences</taxon>
        <taxon>metagenomes</taxon>
        <taxon>ecological metagenomes</taxon>
    </lineage>
</organism>
<dbReference type="Gene3D" id="3.40.50.2300">
    <property type="match status" value="1"/>
</dbReference>
<dbReference type="EMBL" id="BARS01040357">
    <property type="protein sequence ID" value="GAG34884.1"/>
    <property type="molecule type" value="Genomic_DNA"/>
</dbReference>
<comment type="caution">
    <text evidence="4">The sequence shown here is derived from an EMBL/GenBank/DDBJ whole genome shotgun (WGS) entry which is preliminary data.</text>
</comment>
<reference evidence="4" key="1">
    <citation type="journal article" date="2014" name="Front. Microbiol.">
        <title>High frequency of phylogenetically diverse reductive dehalogenase-homologous genes in deep subseafloor sedimentary metagenomes.</title>
        <authorList>
            <person name="Kawai M."/>
            <person name="Futagami T."/>
            <person name="Toyoda A."/>
            <person name="Takaki Y."/>
            <person name="Nishi S."/>
            <person name="Hori S."/>
            <person name="Arai W."/>
            <person name="Tsubouchi T."/>
            <person name="Morono Y."/>
            <person name="Uchiyama I."/>
            <person name="Ito T."/>
            <person name="Fujiyama A."/>
            <person name="Inagaki F."/>
            <person name="Takami H."/>
        </authorList>
    </citation>
    <scope>NUCLEOTIDE SEQUENCE</scope>
    <source>
        <strain evidence="4">Expedition CK06-06</strain>
    </source>
</reference>
<accession>X0WV73</accession>
<protein>
    <recommendedName>
        <fullName evidence="3">Response regulatory domain-containing protein</fullName>
    </recommendedName>
</protein>
<feature type="non-terminal residue" evidence="4">
    <location>
        <position position="253"/>
    </location>
</feature>
<feature type="domain" description="Response regulatory" evidence="3">
    <location>
        <begin position="1"/>
        <end position="59"/>
    </location>
</feature>
<gene>
    <name evidence="4" type="ORF">S01H1_61539</name>
</gene>